<sequence length="96" mass="10792">MSGNQRQLPGCLKMLKTPLNVKRKLSDGNQLIVGQLAENRNGVYFQYADSYLAAHPKSLSPFLLKSDNSYRKHQKSHIMAYMVFSAIVCQIDGGFI</sequence>
<name>W1IPM0_9GAMM</name>
<organism evidence="1 2">
    <name type="scientific">Xenorhabdus cabanillasii JM26</name>
    <dbReference type="NCBI Taxonomy" id="1427517"/>
    <lineage>
        <taxon>Bacteria</taxon>
        <taxon>Pseudomonadati</taxon>
        <taxon>Pseudomonadota</taxon>
        <taxon>Gammaproteobacteria</taxon>
        <taxon>Enterobacterales</taxon>
        <taxon>Morganellaceae</taxon>
        <taxon>Xenorhabdus</taxon>
    </lineage>
</organism>
<evidence type="ECO:0000313" key="1">
    <source>
        <dbReference type="EMBL" id="CDL80412.1"/>
    </source>
</evidence>
<reference evidence="1 2" key="1">
    <citation type="submission" date="2013-11" db="EMBL/GenBank/DDBJ databases">
        <title>Draft genome sequence and annotation of the entomopathogenic bacterium, Xenorhabdus cabanillasi strain JM26.</title>
        <authorList>
            <person name="Gualtieri M."/>
            <person name="Ogier J.C."/>
            <person name="Pages S."/>
            <person name="Givaudan A."/>
            <person name="Gaudriault S."/>
        </authorList>
    </citation>
    <scope>NUCLEOTIDE SEQUENCE [LARGE SCALE GENOMIC DNA]</scope>
    <source>
        <strain evidence="1 2">JM26</strain>
    </source>
</reference>
<evidence type="ECO:0008006" key="3">
    <source>
        <dbReference type="Google" id="ProtNLM"/>
    </source>
</evidence>
<dbReference type="EMBL" id="CBXE010000058">
    <property type="protein sequence ID" value="CDL80412.1"/>
    <property type="molecule type" value="Genomic_DNA"/>
</dbReference>
<evidence type="ECO:0000313" key="2">
    <source>
        <dbReference type="Proteomes" id="UP000019197"/>
    </source>
</evidence>
<gene>
    <name evidence="1" type="ORF">XCR1_1500016</name>
</gene>
<accession>W1IPM0</accession>
<comment type="caution">
    <text evidence="1">The sequence shown here is derived from an EMBL/GenBank/DDBJ whole genome shotgun (WGS) entry which is preliminary data.</text>
</comment>
<dbReference type="AlphaFoldDB" id="W1IPM0"/>
<dbReference type="Proteomes" id="UP000019197">
    <property type="component" value="Unassembled WGS sequence"/>
</dbReference>
<protein>
    <recommendedName>
        <fullName evidence="3">HipA N-terminal subdomain 1 domain-containing protein</fullName>
    </recommendedName>
</protein>
<proteinExistence type="predicted"/>